<gene>
    <name evidence="1" type="ORF">PAL_GLEAN10009565</name>
</gene>
<dbReference type="FunCoup" id="L5L3V5">
    <property type="interactions" value="108"/>
</dbReference>
<evidence type="ECO:0000313" key="2">
    <source>
        <dbReference type="Proteomes" id="UP000010552"/>
    </source>
</evidence>
<dbReference type="PANTHER" id="PTHR24274:SF1">
    <property type="entry name" value="CILIA- AND FLAGELLA-ASSOCIATED PROTEIN 161"/>
    <property type="match status" value="1"/>
</dbReference>
<proteinExistence type="predicted"/>
<dbReference type="EMBL" id="KB030332">
    <property type="protein sequence ID" value="ELK18327.1"/>
    <property type="molecule type" value="Genomic_DNA"/>
</dbReference>
<name>L5L3V5_PTEAL</name>
<evidence type="ECO:0008006" key="3">
    <source>
        <dbReference type="Google" id="ProtNLM"/>
    </source>
</evidence>
<accession>L5L3V5</accession>
<dbReference type="AlphaFoldDB" id="L5L3V5"/>
<organism evidence="1 2">
    <name type="scientific">Pteropus alecto</name>
    <name type="common">Black flying fox</name>
    <dbReference type="NCBI Taxonomy" id="9402"/>
    <lineage>
        <taxon>Eukaryota</taxon>
        <taxon>Metazoa</taxon>
        <taxon>Chordata</taxon>
        <taxon>Craniata</taxon>
        <taxon>Vertebrata</taxon>
        <taxon>Euteleostomi</taxon>
        <taxon>Mammalia</taxon>
        <taxon>Eutheria</taxon>
        <taxon>Laurasiatheria</taxon>
        <taxon>Chiroptera</taxon>
        <taxon>Yinpterochiroptera</taxon>
        <taxon>Pteropodoidea</taxon>
        <taxon>Pteropodidae</taxon>
        <taxon>Pteropodinae</taxon>
        <taxon>Pteropus</taxon>
    </lineage>
</organism>
<dbReference type="Proteomes" id="UP000010552">
    <property type="component" value="Unassembled WGS sequence"/>
</dbReference>
<keyword evidence="2" id="KW-1185">Reference proteome</keyword>
<dbReference type="PANTHER" id="PTHR24274">
    <property type="entry name" value="CILIA- AND FLAGELLA-ASSOCIATED PROTEIN 161"/>
    <property type="match status" value="1"/>
</dbReference>
<dbReference type="eggNOG" id="ENOG502QRDA">
    <property type="taxonomic scope" value="Eukaryota"/>
</dbReference>
<dbReference type="STRING" id="9402.L5L3V5"/>
<dbReference type="InterPro" id="IPR055325">
    <property type="entry name" value="CF161"/>
</dbReference>
<dbReference type="Pfam" id="PF24569">
    <property type="entry name" value="CFAP161"/>
    <property type="match status" value="1"/>
</dbReference>
<evidence type="ECO:0000313" key="1">
    <source>
        <dbReference type="EMBL" id="ELK18327.1"/>
    </source>
</evidence>
<reference evidence="2" key="1">
    <citation type="journal article" date="2013" name="Science">
        <title>Comparative analysis of bat genomes provides insight into the evolution of flight and immunity.</title>
        <authorList>
            <person name="Zhang G."/>
            <person name="Cowled C."/>
            <person name="Shi Z."/>
            <person name="Huang Z."/>
            <person name="Bishop-Lilly K.A."/>
            <person name="Fang X."/>
            <person name="Wynne J.W."/>
            <person name="Xiong Z."/>
            <person name="Baker M.L."/>
            <person name="Zhao W."/>
            <person name="Tachedjian M."/>
            <person name="Zhu Y."/>
            <person name="Zhou P."/>
            <person name="Jiang X."/>
            <person name="Ng J."/>
            <person name="Yang L."/>
            <person name="Wu L."/>
            <person name="Xiao J."/>
            <person name="Feng Y."/>
            <person name="Chen Y."/>
            <person name="Sun X."/>
            <person name="Zhang Y."/>
            <person name="Marsh G.A."/>
            <person name="Crameri G."/>
            <person name="Broder C.C."/>
            <person name="Frey K.G."/>
            <person name="Wang L.F."/>
            <person name="Wang J."/>
        </authorList>
    </citation>
    <scope>NUCLEOTIDE SEQUENCE [LARGE SCALE GENOMIC DNA]</scope>
</reference>
<sequence length="232" mass="25828">MQLSITEDGYVHNGDKVILVNLDHPEVEADLFLRGDLSLCLTPHEIRAHLSDKFEVPCGLSAAPTKIPVGRNTFTILSADSEAVGQVLRYGQNFRLGITGGFEDTMLYLSSDHRTLLKSSKKSWLQEVYLTDEVSYLNCWQAAFPDHQLRLEYEGFPVPSVFIPSCSSTYFGKEAEVAAHTHLDSHRVEKPRNHWVLVTGSPRQDSPTMLHLPKPPVEDTCALEQAADPGAQ</sequence>
<dbReference type="GO" id="GO:0060271">
    <property type="term" value="P:cilium assembly"/>
    <property type="evidence" value="ECO:0007669"/>
    <property type="project" value="TreeGrafter"/>
</dbReference>
<protein>
    <recommendedName>
        <fullName evidence="3">Cilia-and flagella-associated protein 161</fullName>
    </recommendedName>
</protein>
<dbReference type="InParanoid" id="L5L3V5"/>
<dbReference type="GO" id="GO:0031514">
    <property type="term" value="C:motile cilium"/>
    <property type="evidence" value="ECO:0007669"/>
    <property type="project" value="TreeGrafter"/>
</dbReference>